<dbReference type="Pfam" id="PF04000">
    <property type="entry name" value="Sas10_Utp3"/>
    <property type="match status" value="1"/>
</dbReference>
<dbReference type="AlphaFoldDB" id="A0A674GQE1"/>
<dbReference type="GO" id="GO:0000462">
    <property type="term" value="P:maturation of SSU-rRNA from tricistronic rRNA transcript (SSU-rRNA, 5.8S rRNA, LSU-rRNA)"/>
    <property type="evidence" value="ECO:0007669"/>
    <property type="project" value="TreeGrafter"/>
</dbReference>
<evidence type="ECO:0000256" key="1">
    <source>
        <dbReference type="ARBA" id="ARBA00004486"/>
    </source>
</evidence>
<dbReference type="GeneTree" id="ENSGT00500000044922"/>
<evidence type="ECO:0000313" key="6">
    <source>
        <dbReference type="Proteomes" id="UP000007754"/>
    </source>
</evidence>
<sequence>MAASEAVALLETLRAQAAEVAAHGRELLRRVRGGRLETREGLSLLELRPQLLLTYLQDLTLLAGSKARGGSLGLQGATLGRLLETRVVLEKLRPLEQRLRHLLEKLLRAAAAGGRGAEDPLSFRPAPFNMAAQDEEEEDDEGRGGGAKAPGLGGGRRYVPPRLVPVACDPPEEPEQRSRLRARRRALTSLALRELREELGEGPLQEGAGPGPGHAPPQERHRRRWEESMLRRLSAPRRPRPQGAGPGLDDVTNLGAFPALLGAANQVRGRGLAGKKGGKRGKKAGKSNFWVNFGNFEFLFSGISGSNLRILKLSLGDFWGQFLQNFGINLGESWAEFGQFWDPLSIIFWVNLWRILRSNFWGQFRRFWAEFGGFWDQLRGFIFW</sequence>
<proteinExistence type="inferred from homology"/>
<protein>
    <submittedName>
        <fullName evidence="5">Neuroguidin-like</fullName>
    </submittedName>
</protein>
<evidence type="ECO:0000256" key="4">
    <source>
        <dbReference type="SAM" id="MobiDB-lite"/>
    </source>
</evidence>
<dbReference type="Proteomes" id="UP000007754">
    <property type="component" value="Unplaced"/>
</dbReference>
<dbReference type="PANTHER" id="PTHR13237">
    <property type="entry name" value="SOMETHING ABOUT SILENCING PROTEIN 10-RELATED"/>
    <property type="match status" value="1"/>
</dbReference>
<name>A0A674GQE1_TAEGU</name>
<comment type="subcellular location">
    <subcellularLocation>
        <location evidence="1">Cell projection</location>
        <location evidence="1">Filopodium</location>
    </subcellularLocation>
    <subcellularLocation>
        <location evidence="2">Nucleus</location>
        <location evidence="2">Nucleolus</location>
    </subcellularLocation>
</comment>
<feature type="region of interest" description="Disordered" evidence="4">
    <location>
        <begin position="132"/>
        <end position="182"/>
    </location>
</feature>
<dbReference type="GO" id="GO:0030175">
    <property type="term" value="C:filopodium"/>
    <property type="evidence" value="ECO:0007669"/>
    <property type="project" value="UniProtKB-SubCell"/>
</dbReference>
<keyword evidence="6" id="KW-1185">Reference proteome</keyword>
<evidence type="ECO:0000256" key="2">
    <source>
        <dbReference type="ARBA" id="ARBA00004604"/>
    </source>
</evidence>
<organism evidence="5 6">
    <name type="scientific">Taeniopygia guttata</name>
    <name type="common">Zebra finch</name>
    <name type="synonym">Poephila guttata</name>
    <dbReference type="NCBI Taxonomy" id="59729"/>
    <lineage>
        <taxon>Eukaryota</taxon>
        <taxon>Metazoa</taxon>
        <taxon>Chordata</taxon>
        <taxon>Craniata</taxon>
        <taxon>Vertebrata</taxon>
        <taxon>Euteleostomi</taxon>
        <taxon>Archelosauria</taxon>
        <taxon>Archosauria</taxon>
        <taxon>Dinosauria</taxon>
        <taxon>Saurischia</taxon>
        <taxon>Theropoda</taxon>
        <taxon>Coelurosauria</taxon>
        <taxon>Aves</taxon>
        <taxon>Neognathae</taxon>
        <taxon>Neoaves</taxon>
        <taxon>Telluraves</taxon>
        <taxon>Australaves</taxon>
        <taxon>Passeriformes</taxon>
        <taxon>Passeroidea</taxon>
        <taxon>Estrildidae</taxon>
        <taxon>Estrildinae</taxon>
        <taxon>Taeniopygia</taxon>
    </lineage>
</organism>
<reference evidence="5" key="1">
    <citation type="submission" date="2025-08" db="UniProtKB">
        <authorList>
            <consortium name="Ensembl"/>
        </authorList>
    </citation>
    <scope>IDENTIFICATION</scope>
</reference>
<dbReference type="InParanoid" id="A0A674GQE1"/>
<comment type="similarity">
    <text evidence="3">Belongs to the SAS10 family.</text>
</comment>
<feature type="region of interest" description="Disordered" evidence="4">
    <location>
        <begin position="200"/>
        <end position="224"/>
    </location>
</feature>
<dbReference type="PANTHER" id="PTHR13237:SF9">
    <property type="entry name" value="NEUROGUIDIN"/>
    <property type="match status" value="1"/>
</dbReference>
<evidence type="ECO:0000256" key="3">
    <source>
        <dbReference type="ARBA" id="ARBA00010979"/>
    </source>
</evidence>
<feature type="compositionally biased region" description="Gly residues" evidence="4">
    <location>
        <begin position="144"/>
        <end position="156"/>
    </location>
</feature>
<dbReference type="GO" id="GO:0032040">
    <property type="term" value="C:small-subunit processome"/>
    <property type="evidence" value="ECO:0007669"/>
    <property type="project" value="TreeGrafter"/>
</dbReference>
<evidence type="ECO:0000313" key="5">
    <source>
        <dbReference type="Ensembl" id="ENSTGUP00000024894.1"/>
    </source>
</evidence>
<accession>A0A674GQE1</accession>
<dbReference type="Ensembl" id="ENSTGUT00000027200.1">
    <property type="protein sequence ID" value="ENSTGUP00000024894.1"/>
    <property type="gene ID" value="ENSTGUG00000020358.1"/>
</dbReference>
<reference evidence="5" key="2">
    <citation type="submission" date="2025-09" db="UniProtKB">
        <authorList>
            <consortium name="Ensembl"/>
        </authorList>
    </citation>
    <scope>IDENTIFICATION</scope>
</reference>
<dbReference type="InterPro" id="IPR007146">
    <property type="entry name" value="Sas10/Utp3/C1D"/>
</dbReference>